<dbReference type="Proteomes" id="UP001148838">
    <property type="component" value="Unassembled WGS sequence"/>
</dbReference>
<accession>A0ABQ8RZ35</accession>
<evidence type="ECO:0000313" key="1">
    <source>
        <dbReference type="EMBL" id="KAJ4426922.1"/>
    </source>
</evidence>
<proteinExistence type="predicted"/>
<sequence>MSHLFVSICGFNMLELQLTFNMVLKAFSTRLKAFHIINAPPFAGVFVELIKSILSSKLVARDVSSGCGVSRHSKCRIEANTTSSAQREPGLITKDNPVPVFSSPVSSLTTPLQTEATVHVHGKDLTELHKQVPKESLPTEMGGCGGSIIDNWNLWLKKLETYQDWFLQHENVKSDEKKRLEGNDISSDLFGFEGSFRKLDVD</sequence>
<name>A0ABQ8RZ35_PERAM</name>
<dbReference type="InterPro" id="IPR036865">
    <property type="entry name" value="CRAL-TRIO_dom_sf"/>
</dbReference>
<evidence type="ECO:0000313" key="2">
    <source>
        <dbReference type="Proteomes" id="UP001148838"/>
    </source>
</evidence>
<gene>
    <name evidence="1" type="ORF">ANN_26721</name>
</gene>
<dbReference type="EMBL" id="JAJSOF020000039">
    <property type="protein sequence ID" value="KAJ4426922.1"/>
    <property type="molecule type" value="Genomic_DNA"/>
</dbReference>
<reference evidence="1 2" key="1">
    <citation type="journal article" date="2022" name="Allergy">
        <title>Genome assembly and annotation of Periplaneta americana reveal a comprehensive cockroach allergen profile.</title>
        <authorList>
            <person name="Wang L."/>
            <person name="Xiong Q."/>
            <person name="Saelim N."/>
            <person name="Wang L."/>
            <person name="Nong W."/>
            <person name="Wan A.T."/>
            <person name="Shi M."/>
            <person name="Liu X."/>
            <person name="Cao Q."/>
            <person name="Hui J.H.L."/>
            <person name="Sookrung N."/>
            <person name="Leung T.F."/>
            <person name="Tungtrongchitr A."/>
            <person name="Tsui S.K.W."/>
        </authorList>
    </citation>
    <scope>NUCLEOTIDE SEQUENCE [LARGE SCALE GENOMIC DNA]</scope>
    <source>
        <strain evidence="1">PWHHKU_190912</strain>
    </source>
</reference>
<dbReference type="Gene3D" id="3.40.525.10">
    <property type="entry name" value="CRAL-TRIO lipid binding domain"/>
    <property type="match status" value="1"/>
</dbReference>
<dbReference type="PANTHER" id="PTHR10174:SF224">
    <property type="entry name" value="RETINOL-BINDING PROTEIN PINTA"/>
    <property type="match status" value="1"/>
</dbReference>
<evidence type="ECO:0008006" key="3">
    <source>
        <dbReference type="Google" id="ProtNLM"/>
    </source>
</evidence>
<comment type="caution">
    <text evidence="1">The sequence shown here is derived from an EMBL/GenBank/DDBJ whole genome shotgun (WGS) entry which is preliminary data.</text>
</comment>
<protein>
    <recommendedName>
        <fullName evidence="3">CRAL-TRIO domain-containing protein</fullName>
    </recommendedName>
</protein>
<organism evidence="1 2">
    <name type="scientific">Periplaneta americana</name>
    <name type="common">American cockroach</name>
    <name type="synonym">Blatta americana</name>
    <dbReference type="NCBI Taxonomy" id="6978"/>
    <lineage>
        <taxon>Eukaryota</taxon>
        <taxon>Metazoa</taxon>
        <taxon>Ecdysozoa</taxon>
        <taxon>Arthropoda</taxon>
        <taxon>Hexapoda</taxon>
        <taxon>Insecta</taxon>
        <taxon>Pterygota</taxon>
        <taxon>Neoptera</taxon>
        <taxon>Polyneoptera</taxon>
        <taxon>Dictyoptera</taxon>
        <taxon>Blattodea</taxon>
        <taxon>Blattoidea</taxon>
        <taxon>Blattidae</taxon>
        <taxon>Blattinae</taxon>
        <taxon>Periplaneta</taxon>
    </lineage>
</organism>
<dbReference type="PANTHER" id="PTHR10174">
    <property type="entry name" value="ALPHA-TOCOPHEROL TRANSFER PROTEIN-RELATED"/>
    <property type="match status" value="1"/>
</dbReference>
<dbReference type="SUPFAM" id="SSF52087">
    <property type="entry name" value="CRAL/TRIO domain"/>
    <property type="match status" value="2"/>
</dbReference>
<keyword evidence="2" id="KW-1185">Reference proteome</keyword>